<dbReference type="InterPro" id="IPR004089">
    <property type="entry name" value="MCPsignal_dom"/>
</dbReference>
<dbReference type="InterPro" id="IPR004090">
    <property type="entry name" value="Chemotax_Me-accpt_rcpt"/>
</dbReference>
<dbReference type="SMART" id="SM00304">
    <property type="entry name" value="HAMP"/>
    <property type="match status" value="1"/>
</dbReference>
<proteinExistence type="inferred from homology"/>
<dbReference type="PANTHER" id="PTHR43531:SF14">
    <property type="entry name" value="METHYL-ACCEPTING CHEMOTAXIS PROTEIN I-RELATED"/>
    <property type="match status" value="1"/>
</dbReference>
<dbReference type="CDD" id="cd06225">
    <property type="entry name" value="HAMP"/>
    <property type="match status" value="1"/>
</dbReference>
<keyword evidence="3" id="KW-0807">Transducer</keyword>
<dbReference type="PRINTS" id="PR00260">
    <property type="entry name" value="CHEMTRNSDUCR"/>
</dbReference>
<feature type="transmembrane region" description="Helical" evidence="4">
    <location>
        <begin position="12"/>
        <end position="31"/>
    </location>
</feature>
<keyword evidence="4" id="KW-0812">Transmembrane</keyword>
<evidence type="ECO:0000256" key="4">
    <source>
        <dbReference type="SAM" id="Phobius"/>
    </source>
</evidence>
<reference evidence="8" key="1">
    <citation type="journal article" date="2019" name="Int. J. Syst. Evol. Microbiol.">
        <title>The Global Catalogue of Microorganisms (GCM) 10K type strain sequencing project: providing services to taxonomists for standard genome sequencing and annotation.</title>
        <authorList>
            <consortium name="The Broad Institute Genomics Platform"/>
            <consortium name="The Broad Institute Genome Sequencing Center for Infectious Disease"/>
            <person name="Wu L."/>
            <person name="Ma J."/>
        </authorList>
    </citation>
    <scope>NUCLEOTIDE SEQUENCE [LARGE SCALE GENOMIC DNA]</scope>
    <source>
        <strain evidence="8">CGMCC 4.5798</strain>
    </source>
</reference>
<dbReference type="Proteomes" id="UP001596086">
    <property type="component" value="Unassembled WGS sequence"/>
</dbReference>
<dbReference type="RefSeq" id="WP_379777281.1">
    <property type="nucleotide sequence ID" value="NZ_JBHSMZ010000026.1"/>
</dbReference>
<evidence type="ECO:0000259" key="6">
    <source>
        <dbReference type="PROSITE" id="PS50885"/>
    </source>
</evidence>
<keyword evidence="4" id="KW-0472">Membrane</keyword>
<dbReference type="PROSITE" id="PS50111">
    <property type="entry name" value="CHEMOTAXIS_TRANSDUC_2"/>
    <property type="match status" value="1"/>
</dbReference>
<comment type="similarity">
    <text evidence="2">Belongs to the methyl-accepting chemotaxis (MCP) protein family.</text>
</comment>
<protein>
    <submittedName>
        <fullName evidence="7">Methyl-accepting chemotaxis protein</fullName>
    </submittedName>
</protein>
<name>A0ABW0S6C4_9BURK</name>
<dbReference type="SMART" id="SM00283">
    <property type="entry name" value="MA"/>
    <property type="match status" value="1"/>
</dbReference>
<keyword evidence="8" id="KW-1185">Reference proteome</keyword>
<comment type="caution">
    <text evidence="7">The sequence shown here is derived from an EMBL/GenBank/DDBJ whole genome shotgun (WGS) entry which is preliminary data.</text>
</comment>
<dbReference type="Gene3D" id="1.10.287.950">
    <property type="entry name" value="Methyl-accepting chemotaxis protein"/>
    <property type="match status" value="1"/>
</dbReference>
<keyword evidence="4" id="KW-1133">Transmembrane helix</keyword>
<evidence type="ECO:0000256" key="2">
    <source>
        <dbReference type="ARBA" id="ARBA00029447"/>
    </source>
</evidence>
<evidence type="ECO:0000256" key="3">
    <source>
        <dbReference type="PROSITE-ProRule" id="PRU00284"/>
    </source>
</evidence>
<dbReference type="InterPro" id="IPR024478">
    <property type="entry name" value="HlyB_4HB_MCP"/>
</dbReference>
<dbReference type="Pfam" id="PF00672">
    <property type="entry name" value="HAMP"/>
    <property type="match status" value="1"/>
</dbReference>
<dbReference type="Pfam" id="PF12729">
    <property type="entry name" value="4HB_MCP_1"/>
    <property type="match status" value="1"/>
</dbReference>
<dbReference type="PROSITE" id="PS50885">
    <property type="entry name" value="HAMP"/>
    <property type="match status" value="1"/>
</dbReference>
<sequence length="532" mass="56438">MIRNMRIGQRLAVGFGFVIALLMVLAGISYLRMESLNKEMETLVQVRYANTVAANQVKEDVSEATRSMLNVLIMSDPDQIKKELANTEARSAKASASVAQLARHTSDAEGTEILKAIALIQDKFLPAQTKFIGLVNEDKKDEAMVKFMFSLRPQQGRYFEQLDKFVAYQNAAMNRAGLEAAAVTRRTELLILVLAGAACVLSLGVAILSTRSITGPLAQVVQIAQRVADGDLTSEIAVDSRDEAGQMMEALRHMNESLIRIVGEVRSSTESMAGVSGEIASGNLDLSSRTEAQASSLAQTSSSMRELTDTVQQNADNARQANALAAQASEVAARGGSVVSHVVATMGSITDSSKKIVDIIGVIDGIAFQTNILALNAAVEAARAGEQGRGFAVVASEVRNLAQRSAAAAKEIKLLISDSVDKVHEGSHLVEQAGVTMAEVVESVRRVTDIMAEITAASVEQSAGIAEVSQNIVEMDQTTQQNAALVEEAAASAAAMQDQAARLARAVSVFKLDQAAASAPVLKSREPRLALG</sequence>
<evidence type="ECO:0000313" key="7">
    <source>
        <dbReference type="EMBL" id="MFC5552114.1"/>
    </source>
</evidence>
<dbReference type="Pfam" id="PF00015">
    <property type="entry name" value="MCPsignal"/>
    <property type="match status" value="1"/>
</dbReference>
<dbReference type="InterPro" id="IPR003660">
    <property type="entry name" value="HAMP_dom"/>
</dbReference>
<dbReference type="CDD" id="cd11386">
    <property type="entry name" value="MCP_signal"/>
    <property type="match status" value="1"/>
</dbReference>
<feature type="domain" description="HAMP" evidence="6">
    <location>
        <begin position="211"/>
        <end position="263"/>
    </location>
</feature>
<dbReference type="InterPro" id="IPR047347">
    <property type="entry name" value="YvaQ-like_sensor"/>
</dbReference>
<dbReference type="CDD" id="cd19411">
    <property type="entry name" value="MCP2201-like_sensor"/>
    <property type="match status" value="1"/>
</dbReference>
<evidence type="ECO:0000313" key="8">
    <source>
        <dbReference type="Proteomes" id="UP001596086"/>
    </source>
</evidence>
<dbReference type="PANTHER" id="PTHR43531">
    <property type="entry name" value="PROTEIN ICFG"/>
    <property type="match status" value="1"/>
</dbReference>
<organism evidence="7 8">
    <name type="scientific">Massilia aerilata</name>
    <dbReference type="NCBI Taxonomy" id="453817"/>
    <lineage>
        <taxon>Bacteria</taxon>
        <taxon>Pseudomonadati</taxon>
        <taxon>Pseudomonadota</taxon>
        <taxon>Betaproteobacteria</taxon>
        <taxon>Burkholderiales</taxon>
        <taxon>Oxalobacteraceae</taxon>
        <taxon>Telluria group</taxon>
        <taxon>Massilia</taxon>
    </lineage>
</organism>
<dbReference type="EMBL" id="JBHSMZ010000026">
    <property type="protein sequence ID" value="MFC5552114.1"/>
    <property type="molecule type" value="Genomic_DNA"/>
</dbReference>
<keyword evidence="1" id="KW-0488">Methylation</keyword>
<evidence type="ECO:0000259" key="5">
    <source>
        <dbReference type="PROSITE" id="PS50111"/>
    </source>
</evidence>
<dbReference type="InterPro" id="IPR051310">
    <property type="entry name" value="MCP_chemotaxis"/>
</dbReference>
<dbReference type="SUPFAM" id="SSF58104">
    <property type="entry name" value="Methyl-accepting chemotaxis protein (MCP) signaling domain"/>
    <property type="match status" value="1"/>
</dbReference>
<accession>A0ABW0S6C4</accession>
<feature type="domain" description="Methyl-accepting transducer" evidence="5">
    <location>
        <begin position="268"/>
        <end position="497"/>
    </location>
</feature>
<evidence type="ECO:0000256" key="1">
    <source>
        <dbReference type="ARBA" id="ARBA00022481"/>
    </source>
</evidence>
<gene>
    <name evidence="7" type="ORF">ACFPO9_26660</name>
</gene>